<dbReference type="InterPro" id="IPR027417">
    <property type="entry name" value="P-loop_NTPase"/>
</dbReference>
<accession>A0A1I5SUE4</accession>
<evidence type="ECO:0000313" key="2">
    <source>
        <dbReference type="EMBL" id="SFP73876.1"/>
    </source>
</evidence>
<sequence length="1116" mass="129956">MESLFDAQAQRRGFRLIHFELYNWGTFDRKVVMLKMDGDNALLTGDIGSGKSTIVDALTTLLVSPGRIVYNKAAGAGSRERTLYSYVAGAYRTEKDEALGQLKAKTLRDHNNFTVLLGRFENEGLFESLTLALFLYLKPGNRTPERFYVVSRDKLNIEDNFIPPFKDIRALKKRLKQDGCELFESYRDYFSHIRRVLGIRGDQAMQLFYQTVSMKSVGNLTDFVREHMLEAKPIEKSVDELIASFSELKRAHDAVLEAKEEIALLKPICENIGKYQKKQNELLGLERLSKLIGVWFAKEAGAIYDEKLSALDIEVTKLNSRLKQTGDEVERLFSKESDLRLDIERSGGGRLAGIEKELQIEGERLESRHAEHRRYSELLKTLGKRGVSNEHTFLSLRQEFEGELTEVQEKREKVEANLFGDRKAYERLQERAKEIEKELIYLKARKSNIPQNSALIREQICDALGIKESDLPFAGELLKPLSKPFRGAIERVLRNFALSLLVDTRYYEQISDYVENHHLNGRLVYLKIDTSKEYEPLLFEDSTMLYSQMEVKSDTPFYDYLRHRLYYDFDYRLCEDISCFRRHKKALTKHGQVRQSGSRHEKDDRYDINDERRFVLGWENREKIEKLQEDLNTIHEKIDYLKESIKASKLELQTLENRRDTLRDVLRFEIFETIDYYTPSHRIEELKDEQKRLRESNDKLKVLEAQLKETKEARLEAQKSLSTLQQKLGELNTRISQLKEKRDSAYLKYEQFKDELEEELERIVAFVEEEGLNKLNLVNINSNENRAKEILKNRIESIKDQRRSLQNSIEKGMLNYLNRFTHQAKELDASIDASSSYLARYEKLRSDDLPRFEKNFKNKFKEGTITQVIQLSARLDMARKEITQKISMINGALKLIEYNPDTYIELLAEPTKDTEISAFRSELKMMTTGAIDRDDESGFSEEKFIMMKDLIERFAGRKGFVDIDAKWRKKVIDVRNWFTFGAVERYVSDETVKEYYADSAGKSGGQKEKLAYTVLASALAYQFGLIDTNVKSRTFRFAMIDEAFGKGSDTSARYALELFKKLDLQLLVVTPKQKIHVIEPFVKSIHFVYNKDGKDSNLVSLDIESYREQKEGSFKQ</sequence>
<organism evidence="2 3">
    <name type="scientific">Hydrogenimonas thermophila</name>
    <dbReference type="NCBI Taxonomy" id="223786"/>
    <lineage>
        <taxon>Bacteria</taxon>
        <taxon>Pseudomonadati</taxon>
        <taxon>Campylobacterota</taxon>
        <taxon>Epsilonproteobacteria</taxon>
        <taxon>Campylobacterales</taxon>
        <taxon>Hydrogenimonadaceae</taxon>
        <taxon>Hydrogenimonas</taxon>
    </lineage>
</organism>
<keyword evidence="3" id="KW-1185">Reference proteome</keyword>
<feature type="coiled-coil region" evidence="1">
    <location>
        <begin position="397"/>
        <end position="445"/>
    </location>
</feature>
<dbReference type="OrthoDB" id="174137at2"/>
<dbReference type="STRING" id="223786.SAMN05216234_1376"/>
<dbReference type="EMBL" id="FOXB01000037">
    <property type="protein sequence ID" value="SFP73876.1"/>
    <property type="molecule type" value="Genomic_DNA"/>
</dbReference>
<dbReference type="SUPFAM" id="SSF52540">
    <property type="entry name" value="P-loop containing nucleoside triphosphate hydrolases"/>
    <property type="match status" value="1"/>
</dbReference>
<dbReference type="RefSeq" id="WP_092913533.1">
    <property type="nucleotide sequence ID" value="NZ_FOXB01000037.1"/>
</dbReference>
<evidence type="ECO:0000313" key="3">
    <source>
        <dbReference type="Proteomes" id="UP000199227"/>
    </source>
</evidence>
<feature type="coiled-coil region" evidence="1">
    <location>
        <begin position="624"/>
        <end position="808"/>
    </location>
</feature>
<dbReference type="Pfam" id="PF13558">
    <property type="entry name" value="SbcC_Walker_B"/>
    <property type="match status" value="1"/>
</dbReference>
<proteinExistence type="predicted"/>
<gene>
    <name evidence="2" type="ORF">SAMN05216234_1376</name>
</gene>
<dbReference type="Gene3D" id="3.40.50.300">
    <property type="entry name" value="P-loop containing nucleotide triphosphate hydrolases"/>
    <property type="match status" value="1"/>
</dbReference>
<dbReference type="Proteomes" id="UP000199227">
    <property type="component" value="Unassembled WGS sequence"/>
</dbReference>
<dbReference type="Pfam" id="PF13555">
    <property type="entry name" value="AAA_29"/>
    <property type="match status" value="1"/>
</dbReference>
<keyword evidence="1" id="KW-0175">Coiled coil</keyword>
<protein>
    <submittedName>
        <fullName evidence="2">Uncharacterized protein YPO0396</fullName>
    </submittedName>
</protein>
<name>A0A1I5SUE4_9BACT</name>
<reference evidence="2 3" key="1">
    <citation type="submission" date="2016-10" db="EMBL/GenBank/DDBJ databases">
        <authorList>
            <person name="de Groot N.N."/>
        </authorList>
    </citation>
    <scope>NUCLEOTIDE SEQUENCE [LARGE SCALE GENOMIC DNA]</scope>
    <source>
        <strain evidence="2 3">EP1-55-1</strain>
    </source>
</reference>
<evidence type="ECO:0000256" key="1">
    <source>
        <dbReference type="SAM" id="Coils"/>
    </source>
</evidence>
<dbReference type="AlphaFoldDB" id="A0A1I5SUE4"/>